<dbReference type="Proteomes" id="UP000319557">
    <property type="component" value="Chromosome"/>
</dbReference>
<dbReference type="RefSeq" id="WP_246105884.1">
    <property type="nucleotide sequence ID" value="NZ_CP036261.1"/>
</dbReference>
<gene>
    <name evidence="5" type="ORF">EC9_54410</name>
</gene>
<dbReference type="Pfam" id="PF18027">
    <property type="entry name" value="Pepdidase_M14_N"/>
    <property type="match status" value="1"/>
</dbReference>
<dbReference type="Pfam" id="PF00246">
    <property type="entry name" value="Peptidase_M14"/>
    <property type="match status" value="1"/>
</dbReference>
<feature type="chain" id="PRO_5022040559" evidence="3">
    <location>
        <begin position="25"/>
        <end position="418"/>
    </location>
</feature>
<dbReference type="EMBL" id="CP036261">
    <property type="protein sequence ID" value="QDS91217.1"/>
    <property type="molecule type" value="Genomic_DNA"/>
</dbReference>
<name>A0A517M8U5_9BACT</name>
<comment type="similarity">
    <text evidence="2">Belongs to the peptidase M14 family.</text>
</comment>
<evidence type="ECO:0000256" key="1">
    <source>
        <dbReference type="ARBA" id="ARBA00001947"/>
    </source>
</evidence>
<dbReference type="GO" id="GO:0006508">
    <property type="term" value="P:proteolysis"/>
    <property type="evidence" value="ECO:0007669"/>
    <property type="project" value="InterPro"/>
</dbReference>
<dbReference type="PANTHER" id="PTHR12756:SF11">
    <property type="entry name" value="CYTOSOLIC CARBOXYPEPTIDASE 1"/>
    <property type="match status" value="1"/>
</dbReference>
<dbReference type="PROSITE" id="PS52035">
    <property type="entry name" value="PEPTIDASE_M14"/>
    <property type="match status" value="1"/>
</dbReference>
<keyword evidence="3" id="KW-0732">Signal</keyword>
<proteinExistence type="inferred from homology"/>
<evidence type="ECO:0000259" key="4">
    <source>
        <dbReference type="PROSITE" id="PS52035"/>
    </source>
</evidence>
<evidence type="ECO:0000313" key="5">
    <source>
        <dbReference type="EMBL" id="QDS91217.1"/>
    </source>
</evidence>
<dbReference type="GO" id="GO:0004181">
    <property type="term" value="F:metallocarboxypeptidase activity"/>
    <property type="evidence" value="ECO:0007669"/>
    <property type="project" value="InterPro"/>
</dbReference>
<reference evidence="5 6" key="1">
    <citation type="submission" date="2019-02" db="EMBL/GenBank/DDBJ databases">
        <title>Deep-cultivation of Planctomycetes and their phenomic and genomic characterization uncovers novel biology.</title>
        <authorList>
            <person name="Wiegand S."/>
            <person name="Jogler M."/>
            <person name="Boedeker C."/>
            <person name="Pinto D."/>
            <person name="Vollmers J."/>
            <person name="Rivas-Marin E."/>
            <person name="Kohn T."/>
            <person name="Peeters S.H."/>
            <person name="Heuer A."/>
            <person name="Rast P."/>
            <person name="Oberbeckmann S."/>
            <person name="Bunk B."/>
            <person name="Jeske O."/>
            <person name="Meyerdierks A."/>
            <person name="Storesund J.E."/>
            <person name="Kallscheuer N."/>
            <person name="Luecker S."/>
            <person name="Lage O.M."/>
            <person name="Pohl T."/>
            <person name="Merkel B.J."/>
            <person name="Hornburger P."/>
            <person name="Mueller R.-W."/>
            <person name="Bruemmer F."/>
            <person name="Labrenz M."/>
            <person name="Spormann A.M."/>
            <person name="Op den Camp H."/>
            <person name="Overmann J."/>
            <person name="Amann R."/>
            <person name="Jetten M.S.M."/>
            <person name="Mascher T."/>
            <person name="Medema M.H."/>
            <person name="Devos D.P."/>
            <person name="Kaster A.-K."/>
            <person name="Ovreas L."/>
            <person name="Rohde M."/>
            <person name="Galperin M.Y."/>
            <person name="Jogler C."/>
        </authorList>
    </citation>
    <scope>NUCLEOTIDE SEQUENCE [LARGE SCALE GENOMIC DNA]</scope>
    <source>
        <strain evidence="5 6">EC9</strain>
    </source>
</reference>
<comment type="caution">
    <text evidence="2">Lacks conserved residue(s) required for the propagation of feature annotation.</text>
</comment>
<keyword evidence="5" id="KW-0645">Protease</keyword>
<dbReference type="KEGG" id="ruv:EC9_54410"/>
<keyword evidence="6" id="KW-1185">Reference proteome</keyword>
<dbReference type="InterPro" id="IPR040626">
    <property type="entry name" value="Pepdidase_M14_N"/>
</dbReference>
<feature type="signal peptide" evidence="3">
    <location>
        <begin position="1"/>
        <end position="24"/>
    </location>
</feature>
<sequence length="418" mass="46386" precursor="true">MNPRQLLVPLAFLSLAIAGEQLFANDPLSVAADFEGGSVAEVEIDPAAGSIRFMPGGDPARGWPCWWYFRIDGIQPGQAITLQLRGSTATVGKQPPLGASWAMPKRATYSTDGKTWRQTDPGQRDGHIMTYKLTPDASSVLVAWGPPYTPKTAEKLATRLSEASPHVEAMQLCRSREDREVPMLHFREGTRAAEQRFGVWIQARQHAWESGSSWVAEGFADWLAGDDPQAAWLRQHADVYLVPIMDIDNTATGNGGKNAIPRDHNRDWSAKPHWNEILAAQQKVGELIDQNRMDLFIDLHNPGPGDPTFFFVPPRELLKPQAVEAAEQFMELAYQRISRIEPSIPMNNKPRVTGSNYHPLWRQISKNWVSLNGNPHTVSVCLETAWNSPASTQAGYKAVGENLAIATQQFLAKQPEKP</sequence>
<evidence type="ECO:0000256" key="2">
    <source>
        <dbReference type="PROSITE-ProRule" id="PRU01379"/>
    </source>
</evidence>
<dbReference type="InterPro" id="IPR050821">
    <property type="entry name" value="Cytosolic_carboxypeptidase"/>
</dbReference>
<protein>
    <submittedName>
        <fullName evidence="5">Zinc carboxypeptidase</fullName>
    </submittedName>
</protein>
<comment type="cofactor">
    <cofactor evidence="1">
        <name>Zn(2+)</name>
        <dbReference type="ChEBI" id="CHEBI:29105"/>
    </cofactor>
</comment>
<dbReference type="Gene3D" id="3.40.630.10">
    <property type="entry name" value="Zn peptidases"/>
    <property type="match status" value="1"/>
</dbReference>
<feature type="domain" description="Peptidase M14" evidence="4">
    <location>
        <begin position="146"/>
        <end position="418"/>
    </location>
</feature>
<evidence type="ECO:0000256" key="3">
    <source>
        <dbReference type="SAM" id="SignalP"/>
    </source>
</evidence>
<keyword evidence="5" id="KW-0378">Hydrolase</keyword>
<dbReference type="AlphaFoldDB" id="A0A517M8U5"/>
<organism evidence="5 6">
    <name type="scientific">Rosistilla ulvae</name>
    <dbReference type="NCBI Taxonomy" id="1930277"/>
    <lineage>
        <taxon>Bacteria</taxon>
        <taxon>Pseudomonadati</taxon>
        <taxon>Planctomycetota</taxon>
        <taxon>Planctomycetia</taxon>
        <taxon>Pirellulales</taxon>
        <taxon>Pirellulaceae</taxon>
        <taxon>Rosistilla</taxon>
    </lineage>
</organism>
<dbReference type="SUPFAM" id="SSF53187">
    <property type="entry name" value="Zn-dependent exopeptidases"/>
    <property type="match status" value="1"/>
</dbReference>
<evidence type="ECO:0000313" key="6">
    <source>
        <dbReference type="Proteomes" id="UP000319557"/>
    </source>
</evidence>
<keyword evidence="5" id="KW-0121">Carboxypeptidase</keyword>
<dbReference type="GO" id="GO:0008270">
    <property type="term" value="F:zinc ion binding"/>
    <property type="evidence" value="ECO:0007669"/>
    <property type="project" value="InterPro"/>
</dbReference>
<dbReference type="Gene3D" id="2.60.40.3120">
    <property type="match status" value="1"/>
</dbReference>
<accession>A0A517M8U5</accession>
<dbReference type="PANTHER" id="PTHR12756">
    <property type="entry name" value="CYTOSOLIC CARBOXYPEPTIDASE"/>
    <property type="match status" value="1"/>
</dbReference>
<dbReference type="InterPro" id="IPR000834">
    <property type="entry name" value="Peptidase_M14"/>
</dbReference>